<evidence type="ECO:0000313" key="3">
    <source>
        <dbReference type="EMBL" id="OKH22411.1"/>
    </source>
</evidence>
<dbReference type="RefSeq" id="WP_073600016.1">
    <property type="nucleotide sequence ID" value="NZ_MRCB01000014.1"/>
</dbReference>
<name>A0A1U7HFT8_9CYAN</name>
<dbReference type="EMBL" id="MRCB01000014">
    <property type="protein sequence ID" value="OKH22411.1"/>
    <property type="molecule type" value="Genomic_DNA"/>
</dbReference>
<accession>A0A1U7HFT8</accession>
<dbReference type="InterPro" id="IPR014729">
    <property type="entry name" value="Rossmann-like_a/b/a_fold"/>
</dbReference>
<protein>
    <submittedName>
        <fullName evidence="3">Universal stress protein UspA</fullName>
    </submittedName>
</protein>
<keyword evidence="4" id="KW-1185">Reference proteome</keyword>
<dbReference type="PANTHER" id="PTHR46268:SF8">
    <property type="entry name" value="UNIVERSAL STRESS PROTEIN SLL1388"/>
    <property type="match status" value="1"/>
</dbReference>
<sequence length="185" mass="20376">MTYSANSQKVLTPQNQEGHSLTVGFKKILVAVDYLASTPELFEKALQLAKAYNSQLMIFHCLQEPIAGMPEFLAYAGMGAYSGVYSQEIIELEEQLIREATEELQAWLSSFVQKATEAGIKAESDYQPGEPGRQICATAKQWGADLIVIGRRGRSGLSELILGSVSNYVIHHAHCSVLVIQQQEN</sequence>
<dbReference type="OrthoDB" id="516822at2"/>
<evidence type="ECO:0000256" key="1">
    <source>
        <dbReference type="ARBA" id="ARBA00008791"/>
    </source>
</evidence>
<feature type="domain" description="UspA" evidence="2">
    <location>
        <begin position="25"/>
        <end position="180"/>
    </location>
</feature>
<dbReference type="AlphaFoldDB" id="A0A1U7HFT8"/>
<dbReference type="SUPFAM" id="SSF52402">
    <property type="entry name" value="Adenine nucleotide alpha hydrolases-like"/>
    <property type="match status" value="1"/>
</dbReference>
<gene>
    <name evidence="3" type="ORF">NIES593_13145</name>
</gene>
<dbReference type="Proteomes" id="UP000186868">
    <property type="component" value="Unassembled WGS sequence"/>
</dbReference>
<organism evidence="3 4">
    <name type="scientific">Hydrococcus rivularis NIES-593</name>
    <dbReference type="NCBI Taxonomy" id="1921803"/>
    <lineage>
        <taxon>Bacteria</taxon>
        <taxon>Bacillati</taxon>
        <taxon>Cyanobacteriota</taxon>
        <taxon>Cyanophyceae</taxon>
        <taxon>Pleurocapsales</taxon>
        <taxon>Hydrococcaceae</taxon>
        <taxon>Hydrococcus</taxon>
    </lineage>
</organism>
<dbReference type="PRINTS" id="PR01438">
    <property type="entry name" value="UNVRSLSTRESS"/>
</dbReference>
<dbReference type="PANTHER" id="PTHR46268">
    <property type="entry name" value="STRESS RESPONSE PROTEIN NHAX"/>
    <property type="match status" value="1"/>
</dbReference>
<dbReference type="Pfam" id="PF00582">
    <property type="entry name" value="Usp"/>
    <property type="match status" value="1"/>
</dbReference>
<dbReference type="STRING" id="1921803.NIES593_13145"/>
<proteinExistence type="inferred from homology"/>
<dbReference type="Gene3D" id="3.40.50.620">
    <property type="entry name" value="HUPs"/>
    <property type="match status" value="1"/>
</dbReference>
<comment type="similarity">
    <text evidence="1">Belongs to the universal stress protein A family.</text>
</comment>
<dbReference type="PIRSF" id="PIRSF006276">
    <property type="entry name" value="UspA"/>
    <property type="match status" value="1"/>
</dbReference>
<dbReference type="InterPro" id="IPR006016">
    <property type="entry name" value="UspA"/>
</dbReference>
<comment type="caution">
    <text evidence="3">The sequence shown here is derived from an EMBL/GenBank/DDBJ whole genome shotgun (WGS) entry which is preliminary data.</text>
</comment>
<evidence type="ECO:0000259" key="2">
    <source>
        <dbReference type="Pfam" id="PF00582"/>
    </source>
</evidence>
<dbReference type="InterPro" id="IPR006015">
    <property type="entry name" value="Universal_stress_UspA"/>
</dbReference>
<evidence type="ECO:0000313" key="4">
    <source>
        <dbReference type="Proteomes" id="UP000186868"/>
    </source>
</evidence>
<dbReference type="CDD" id="cd00293">
    <property type="entry name" value="USP-like"/>
    <property type="match status" value="1"/>
</dbReference>
<reference evidence="3 4" key="1">
    <citation type="submission" date="2016-11" db="EMBL/GenBank/DDBJ databases">
        <title>Draft Genome Sequences of Nine Cyanobacterial Strains from Diverse Habitats.</title>
        <authorList>
            <person name="Zhu T."/>
            <person name="Hou S."/>
            <person name="Lu X."/>
            <person name="Hess W.R."/>
        </authorList>
    </citation>
    <scope>NUCLEOTIDE SEQUENCE [LARGE SCALE GENOMIC DNA]</scope>
    <source>
        <strain evidence="3 4">NIES-593</strain>
    </source>
</reference>